<keyword evidence="3" id="KW-1185">Reference proteome</keyword>
<protein>
    <submittedName>
        <fullName evidence="2">Uncharacterized protein</fullName>
    </submittedName>
</protein>
<sequence>MAVQPCIDRPYGRTWADPHPGAVVGDLDAAEVAAGVDQDAVRDRLPGPARTAGAERERHAHRGAEERRDLGRGRCGHRRGRSAGEVRGVVRHPQPVDGPGGDGAGPYDGGEAVVQVGGIGQGHGTAPPSRSVGWLVTTGLPLAERAGIA</sequence>
<feature type="compositionally biased region" description="Gly residues" evidence="1">
    <location>
        <begin position="98"/>
        <end position="108"/>
    </location>
</feature>
<proteinExistence type="predicted"/>
<evidence type="ECO:0000313" key="2">
    <source>
        <dbReference type="EMBL" id="GAA4555444.1"/>
    </source>
</evidence>
<feature type="compositionally biased region" description="Basic and acidic residues" evidence="1">
    <location>
        <begin position="53"/>
        <end position="72"/>
    </location>
</feature>
<comment type="caution">
    <text evidence="2">The sequence shown here is derived from an EMBL/GenBank/DDBJ whole genome shotgun (WGS) entry which is preliminary data.</text>
</comment>
<gene>
    <name evidence="2" type="ORF">GCM10023175_55660</name>
</gene>
<reference evidence="3" key="1">
    <citation type="journal article" date="2019" name="Int. J. Syst. Evol. Microbiol.">
        <title>The Global Catalogue of Microorganisms (GCM) 10K type strain sequencing project: providing services to taxonomists for standard genome sequencing and annotation.</title>
        <authorList>
            <consortium name="The Broad Institute Genomics Platform"/>
            <consortium name="The Broad Institute Genome Sequencing Center for Infectious Disease"/>
            <person name="Wu L."/>
            <person name="Ma J."/>
        </authorList>
    </citation>
    <scope>NUCLEOTIDE SEQUENCE [LARGE SCALE GENOMIC DNA]</scope>
    <source>
        <strain evidence="3">JCM 17906</strain>
    </source>
</reference>
<dbReference type="Proteomes" id="UP001501598">
    <property type="component" value="Unassembled WGS sequence"/>
</dbReference>
<evidence type="ECO:0000256" key="1">
    <source>
        <dbReference type="SAM" id="MobiDB-lite"/>
    </source>
</evidence>
<accession>A0ABP8RZ68</accession>
<evidence type="ECO:0000313" key="3">
    <source>
        <dbReference type="Proteomes" id="UP001501598"/>
    </source>
</evidence>
<feature type="region of interest" description="Disordered" evidence="1">
    <location>
        <begin position="38"/>
        <end position="109"/>
    </location>
</feature>
<organism evidence="2 3">
    <name type="scientific">Pseudonocardia xishanensis</name>
    <dbReference type="NCBI Taxonomy" id="630995"/>
    <lineage>
        <taxon>Bacteria</taxon>
        <taxon>Bacillati</taxon>
        <taxon>Actinomycetota</taxon>
        <taxon>Actinomycetes</taxon>
        <taxon>Pseudonocardiales</taxon>
        <taxon>Pseudonocardiaceae</taxon>
        <taxon>Pseudonocardia</taxon>
    </lineage>
</organism>
<name>A0ABP8RZ68_9PSEU</name>
<dbReference type="EMBL" id="BAABGT010000093">
    <property type="protein sequence ID" value="GAA4555444.1"/>
    <property type="molecule type" value="Genomic_DNA"/>
</dbReference>